<feature type="domain" description="Myb-like" evidence="2">
    <location>
        <begin position="796"/>
        <end position="856"/>
    </location>
</feature>
<feature type="compositionally biased region" description="Polar residues" evidence="1">
    <location>
        <begin position="511"/>
        <end position="529"/>
    </location>
</feature>
<feature type="region of interest" description="Disordered" evidence="1">
    <location>
        <begin position="127"/>
        <end position="156"/>
    </location>
</feature>
<gene>
    <name evidence="3" type="ORF">N7452_007473</name>
</gene>
<evidence type="ECO:0000256" key="1">
    <source>
        <dbReference type="SAM" id="MobiDB-lite"/>
    </source>
</evidence>
<evidence type="ECO:0000259" key="2">
    <source>
        <dbReference type="SMART" id="SM00717"/>
    </source>
</evidence>
<feature type="compositionally biased region" description="Polar residues" evidence="1">
    <location>
        <begin position="7"/>
        <end position="26"/>
    </location>
</feature>
<feature type="compositionally biased region" description="Polar residues" evidence="1">
    <location>
        <begin position="455"/>
        <end position="468"/>
    </location>
</feature>
<feature type="compositionally biased region" description="Basic and acidic residues" evidence="1">
    <location>
        <begin position="615"/>
        <end position="628"/>
    </location>
</feature>
<dbReference type="SMART" id="SM00717">
    <property type="entry name" value="SANT"/>
    <property type="match status" value="1"/>
</dbReference>
<evidence type="ECO:0000313" key="3">
    <source>
        <dbReference type="EMBL" id="KAJ5335070.1"/>
    </source>
</evidence>
<feature type="region of interest" description="Disordered" evidence="1">
    <location>
        <begin position="1"/>
        <end position="74"/>
    </location>
</feature>
<accession>A0A9W9QKW3</accession>
<dbReference type="Gene3D" id="1.10.10.60">
    <property type="entry name" value="Homeodomain-like"/>
    <property type="match status" value="1"/>
</dbReference>
<feature type="compositionally biased region" description="Polar residues" evidence="1">
    <location>
        <begin position="592"/>
        <end position="614"/>
    </location>
</feature>
<feature type="region of interest" description="Disordered" evidence="1">
    <location>
        <begin position="564"/>
        <end position="775"/>
    </location>
</feature>
<name>A0A9W9QKW3_PENBR</name>
<feature type="compositionally biased region" description="Polar residues" evidence="1">
    <location>
        <begin position="65"/>
        <end position="74"/>
    </location>
</feature>
<feature type="compositionally biased region" description="Polar residues" evidence="1">
    <location>
        <begin position="724"/>
        <end position="748"/>
    </location>
</feature>
<protein>
    <recommendedName>
        <fullName evidence="2">Myb-like domain-containing protein</fullName>
    </recommendedName>
</protein>
<sequence length="873" mass="97101">MARITGSRITRSQSRQASSELSNQIGRSGALGSKHLNELPEEQSPPPGGDGSTQVIPESPENHEGYTNVSGTTLAPNDADAVEYQLGTKITNHLPFIQEQATLVMNLLVPQNLNPESIPVEARKLRDAGHPNTKRLDRSTKGLTDELQDSPLSSDGKPFLDTTRLRGLIPPAQFDASISDVHMTNCAMLALVMFSRNGEDSQPQVIQDLDELFPMLLMEKISTTPKSRAIGASHTQEETFMLALNIRTQFFIMELERRQRESDFNPVAILRQIFCMDITPSDASLDENPSSFRGFHLPHVFEDSDGHLPDNLPEKLLIAVSDRFNDLHEEVSDWDEVDVDGLKKAYRWRAFERELARWIHVRSREIREDIRRISDKANDRSSSVRRFTPALATTPIPRQTPKAAHLQATPSSQKSRHTSMSHGVDETPEGDSHVSVASPLLAPSPQKAPVAETRVSVTSPAVATSAQQVPAPASNDQAKKPAQNDPARRQSKSNYRDSVSFARLKRRMESSHQQSNSGATSRPQTHTSDENTLINTASEGTSAIGPALRVPSETHELHEYSADMGGEDDFTYVNHDEDDDDLDYAGPGDVLASTSPSASARINRVSHNPHQSLNTKDRRDAQGLHEENPASSSESITARRLFIDKQNDPRRVSPIDDNDTESPNQRHAIPSHANNRKRQISQAPSDDSDDFEQDTRDLSRRPEKRQRFLLARDEERSRQEGVSFLNSLGPASQDQPNPSQVPSTQPQRRSSELTDGETTTVRQLPFTVQPGRSAAEAEHWATLNTEAHSENIGRKPTHRWTAAEDERFIGLMATFGLRYAVIKKEDNAFPPDAGGPRLASRNQVQLKDRARTLKRKYIREGKQVPEYLAAINA</sequence>
<dbReference type="InterPro" id="IPR001005">
    <property type="entry name" value="SANT/Myb"/>
</dbReference>
<proteinExistence type="predicted"/>
<feature type="compositionally biased region" description="Basic and acidic residues" evidence="1">
    <location>
        <begin position="641"/>
        <end position="654"/>
    </location>
</feature>
<dbReference type="Proteomes" id="UP001147695">
    <property type="component" value="Unassembled WGS sequence"/>
</dbReference>
<feature type="compositionally biased region" description="Basic and acidic residues" evidence="1">
    <location>
        <begin position="127"/>
        <end position="144"/>
    </location>
</feature>
<feature type="compositionally biased region" description="Acidic residues" evidence="1">
    <location>
        <begin position="565"/>
        <end position="583"/>
    </location>
</feature>
<feature type="compositionally biased region" description="Basic and acidic residues" evidence="1">
    <location>
        <begin position="710"/>
        <end position="719"/>
    </location>
</feature>
<reference evidence="3" key="2">
    <citation type="journal article" date="2023" name="IMA Fungus">
        <title>Comparative genomic study of the Penicillium genus elucidates a diverse pangenome and 15 lateral gene transfer events.</title>
        <authorList>
            <person name="Petersen C."/>
            <person name="Sorensen T."/>
            <person name="Nielsen M.R."/>
            <person name="Sondergaard T.E."/>
            <person name="Sorensen J.L."/>
            <person name="Fitzpatrick D.A."/>
            <person name="Frisvad J.C."/>
            <person name="Nielsen K.L."/>
        </authorList>
    </citation>
    <scope>NUCLEOTIDE SEQUENCE</scope>
    <source>
        <strain evidence="3">IBT 35673</strain>
    </source>
</reference>
<organism evidence="3 4">
    <name type="scientific">Penicillium brevicompactum</name>
    <dbReference type="NCBI Taxonomy" id="5074"/>
    <lineage>
        <taxon>Eukaryota</taxon>
        <taxon>Fungi</taxon>
        <taxon>Dikarya</taxon>
        <taxon>Ascomycota</taxon>
        <taxon>Pezizomycotina</taxon>
        <taxon>Eurotiomycetes</taxon>
        <taxon>Eurotiomycetidae</taxon>
        <taxon>Eurotiales</taxon>
        <taxon>Aspergillaceae</taxon>
        <taxon>Penicillium</taxon>
    </lineage>
</organism>
<dbReference type="AlphaFoldDB" id="A0A9W9QKW3"/>
<dbReference type="EMBL" id="JAPZBQ010000004">
    <property type="protein sequence ID" value="KAJ5335070.1"/>
    <property type="molecule type" value="Genomic_DNA"/>
</dbReference>
<evidence type="ECO:0000313" key="4">
    <source>
        <dbReference type="Proteomes" id="UP001147695"/>
    </source>
</evidence>
<reference evidence="3" key="1">
    <citation type="submission" date="2022-12" db="EMBL/GenBank/DDBJ databases">
        <authorList>
            <person name="Petersen C."/>
        </authorList>
    </citation>
    <scope>NUCLEOTIDE SEQUENCE</scope>
    <source>
        <strain evidence="3">IBT 35673</strain>
    </source>
</reference>
<feature type="region of interest" description="Disordered" evidence="1">
    <location>
        <begin position="377"/>
        <end position="529"/>
    </location>
</feature>
<comment type="caution">
    <text evidence="3">The sequence shown here is derived from an EMBL/GenBank/DDBJ whole genome shotgun (WGS) entry which is preliminary data.</text>
</comment>